<evidence type="ECO:0000256" key="1">
    <source>
        <dbReference type="SAM" id="Phobius"/>
    </source>
</evidence>
<keyword evidence="1" id="KW-1133">Transmembrane helix</keyword>
<dbReference type="KEGG" id="ttu:TERTU_2768"/>
<evidence type="ECO:0000313" key="3">
    <source>
        <dbReference type="Proteomes" id="UP000009080"/>
    </source>
</evidence>
<proteinExistence type="predicted"/>
<dbReference type="AlphaFoldDB" id="C5BML5"/>
<keyword evidence="1" id="KW-0472">Membrane</keyword>
<gene>
    <name evidence="2" type="ordered locus">TERTU_2768</name>
</gene>
<evidence type="ECO:0000313" key="2">
    <source>
        <dbReference type="EMBL" id="ACR11637.1"/>
    </source>
</evidence>
<keyword evidence="3" id="KW-1185">Reference proteome</keyword>
<dbReference type="Proteomes" id="UP000009080">
    <property type="component" value="Chromosome"/>
</dbReference>
<dbReference type="STRING" id="377629.TERTU_2768"/>
<keyword evidence="1" id="KW-0812">Transmembrane</keyword>
<dbReference type="HOGENOM" id="CLU_3012783_0_0_6"/>
<dbReference type="EMBL" id="CP001614">
    <property type="protein sequence ID" value="ACR11637.1"/>
    <property type="molecule type" value="Genomic_DNA"/>
</dbReference>
<name>C5BML5_TERTT</name>
<protein>
    <submittedName>
        <fullName evidence="2">Uncharacterized protein</fullName>
    </submittedName>
</protein>
<sequence>MGLHLLTGSGDFLQAFQSASLRGGDLLSVLLVLNFVLVFLGLSVPEITRLSQRGSC</sequence>
<organism evidence="2 3">
    <name type="scientific">Teredinibacter turnerae (strain ATCC 39867 / T7901)</name>
    <dbReference type="NCBI Taxonomy" id="377629"/>
    <lineage>
        <taxon>Bacteria</taxon>
        <taxon>Pseudomonadati</taxon>
        <taxon>Pseudomonadota</taxon>
        <taxon>Gammaproteobacteria</taxon>
        <taxon>Cellvibrionales</taxon>
        <taxon>Cellvibrionaceae</taxon>
        <taxon>Teredinibacter</taxon>
    </lineage>
</organism>
<reference evidence="2 3" key="1">
    <citation type="journal article" date="2009" name="PLoS ONE">
        <title>The complete genome of Teredinibacter turnerae T7901: an intracellular endosymbiont of marine wood-boring bivalves (shipworms).</title>
        <authorList>
            <person name="Yang J.C."/>
            <person name="Madupu R."/>
            <person name="Durkin A.S."/>
            <person name="Ekborg N.A."/>
            <person name="Pedamallu C.S."/>
            <person name="Hostetler J.B."/>
            <person name="Radune D."/>
            <person name="Toms B.S."/>
            <person name="Henrissat B."/>
            <person name="Coutinho P.M."/>
            <person name="Schwarz S."/>
            <person name="Field L."/>
            <person name="Trindade-Silva A.E."/>
            <person name="Soares C.A.G."/>
            <person name="Elshahawi S."/>
            <person name="Hanora A."/>
            <person name="Schmidt E.W."/>
            <person name="Haygood M.G."/>
            <person name="Posfai J."/>
            <person name="Benner J."/>
            <person name="Madinger C."/>
            <person name="Nove J."/>
            <person name="Anton B."/>
            <person name="Chaudhary K."/>
            <person name="Foster J."/>
            <person name="Holman A."/>
            <person name="Kumar S."/>
            <person name="Lessard P.A."/>
            <person name="Luyten Y.A."/>
            <person name="Slatko B."/>
            <person name="Wood N."/>
            <person name="Wu B."/>
            <person name="Teplitski M."/>
            <person name="Mougous J.D."/>
            <person name="Ward N."/>
            <person name="Eisen J.A."/>
            <person name="Badger J.H."/>
            <person name="Distel D.L."/>
        </authorList>
    </citation>
    <scope>NUCLEOTIDE SEQUENCE [LARGE SCALE GENOMIC DNA]</scope>
    <source>
        <strain evidence="3">ATCC 39867 / T7901</strain>
    </source>
</reference>
<feature type="transmembrane region" description="Helical" evidence="1">
    <location>
        <begin position="26"/>
        <end position="44"/>
    </location>
</feature>
<accession>C5BML5</accession>